<reference evidence="5 6" key="1">
    <citation type="submission" date="2019-11" db="EMBL/GenBank/DDBJ databases">
        <authorList>
            <person name="Holert J."/>
        </authorList>
    </citation>
    <scope>NUCLEOTIDE SEQUENCE [LARGE SCALE GENOMIC DNA]</scope>
    <source>
        <strain evidence="3">BC3_2A</strain>
        <strain evidence="4">SB11_1A</strain>
    </source>
</reference>
<evidence type="ECO:0000313" key="5">
    <source>
        <dbReference type="Proteomes" id="UP000435877"/>
    </source>
</evidence>
<evidence type="ECO:0000313" key="4">
    <source>
        <dbReference type="EMBL" id="CAA0083426.1"/>
    </source>
</evidence>
<dbReference type="InterPro" id="IPR036065">
    <property type="entry name" value="BolA-like_sf"/>
</dbReference>
<dbReference type="Gene3D" id="3.30.300.90">
    <property type="entry name" value="BolA-like"/>
    <property type="match status" value="1"/>
</dbReference>
<dbReference type="EMBL" id="CACSIM010000001">
    <property type="protein sequence ID" value="CAA0083370.1"/>
    <property type="molecule type" value="Genomic_DNA"/>
</dbReference>
<organism evidence="4 5">
    <name type="scientific">Zhongshania aliphaticivorans</name>
    <dbReference type="NCBI Taxonomy" id="1470434"/>
    <lineage>
        <taxon>Bacteria</taxon>
        <taxon>Pseudomonadati</taxon>
        <taxon>Pseudomonadota</taxon>
        <taxon>Gammaproteobacteria</taxon>
        <taxon>Cellvibrionales</taxon>
        <taxon>Spongiibacteraceae</taxon>
        <taxon>Zhongshania</taxon>
    </lineage>
</organism>
<dbReference type="InterPro" id="IPR050961">
    <property type="entry name" value="BolA/IbaG_stress_morph_reg"/>
</dbReference>
<dbReference type="AlphaFoldDB" id="A0A5S9N1C4"/>
<dbReference type="SUPFAM" id="SSF82657">
    <property type="entry name" value="BolA-like"/>
    <property type="match status" value="1"/>
</dbReference>
<evidence type="ECO:0000256" key="1">
    <source>
        <dbReference type="ARBA" id="ARBA00005578"/>
    </source>
</evidence>
<dbReference type="PIRSF" id="PIRSF003113">
    <property type="entry name" value="BolA"/>
    <property type="match status" value="1"/>
</dbReference>
<sequence length="106" mass="11587">MLGFASPCSSQLRTIPRLSNAVVSVNGMGMQVELIEQRLLEHFPSSDVKVNGDGSHFDVRVVSAAFLDLRAVKRQQLVYAAVNDWIKDGSLHAINIKALTPDEAQP</sequence>
<dbReference type="EMBL" id="CACSIK010000001">
    <property type="protein sequence ID" value="CAA0083426.1"/>
    <property type="molecule type" value="Genomic_DNA"/>
</dbReference>
<evidence type="ECO:0000313" key="3">
    <source>
        <dbReference type="EMBL" id="CAA0083370.1"/>
    </source>
</evidence>
<name>A0A5S9N1C4_9GAMM</name>
<comment type="similarity">
    <text evidence="1 2">Belongs to the BolA/IbaG family.</text>
</comment>
<accession>A0A5S9N1C4</accession>
<proteinExistence type="inferred from homology"/>
<dbReference type="PANTHER" id="PTHR46229:SF2">
    <property type="entry name" value="BOLA-LIKE PROTEIN 1"/>
    <property type="match status" value="1"/>
</dbReference>
<protein>
    <submittedName>
        <fullName evidence="4">Acid stress protein IbaG</fullName>
    </submittedName>
</protein>
<dbReference type="Proteomes" id="UP000435877">
    <property type="component" value="Unassembled WGS sequence"/>
</dbReference>
<dbReference type="InterPro" id="IPR002634">
    <property type="entry name" value="BolA"/>
</dbReference>
<dbReference type="PANTHER" id="PTHR46229">
    <property type="entry name" value="BOLA TRANSCRIPTION REGULATOR"/>
    <property type="match status" value="1"/>
</dbReference>
<dbReference type="Pfam" id="PF01722">
    <property type="entry name" value="BolA"/>
    <property type="match status" value="1"/>
</dbReference>
<evidence type="ECO:0000256" key="2">
    <source>
        <dbReference type="RuleBase" id="RU003860"/>
    </source>
</evidence>
<evidence type="ECO:0000313" key="6">
    <source>
        <dbReference type="Proteomes" id="UP000439591"/>
    </source>
</evidence>
<gene>
    <name evidence="4" type="primary">ibaG</name>
    <name evidence="4" type="ORF">IHBHHGIJ_00547</name>
    <name evidence="3" type="ORF">KFEGEMFD_00603</name>
</gene>
<keyword evidence="5" id="KW-1185">Reference proteome</keyword>
<dbReference type="Proteomes" id="UP000439591">
    <property type="component" value="Unassembled WGS sequence"/>
</dbReference>